<gene>
    <name evidence="1" type="ORF">ERS008198_04985</name>
</gene>
<dbReference type="AlphaFoldDB" id="A0A655EQG3"/>
<dbReference type="Proteomes" id="UP000041314">
    <property type="component" value="Unassembled WGS sequence"/>
</dbReference>
<proteinExistence type="predicted"/>
<reference evidence="1 2" key="1">
    <citation type="submission" date="2015-03" db="EMBL/GenBank/DDBJ databases">
        <authorList>
            <consortium name="Pathogen Informatics"/>
        </authorList>
    </citation>
    <scope>NUCLEOTIDE SEQUENCE [LARGE SCALE GENOMIC DNA]</scope>
    <source>
        <strain evidence="1 2">A1104</strain>
    </source>
</reference>
<sequence length="56" mass="6483">MGKFDLFAHAIVHHLYDDPMRISINTGNSKTWLIDIGQVIACNPRIILRKQGNHRR</sequence>
<dbReference type="EMBL" id="CQPA01000091">
    <property type="protein sequence ID" value="CNV30743.1"/>
    <property type="molecule type" value="Genomic_DNA"/>
</dbReference>
<name>A0A655EQG3_SALET</name>
<accession>A0A655EQG3</accession>
<evidence type="ECO:0000313" key="1">
    <source>
        <dbReference type="EMBL" id="CNV30743.1"/>
    </source>
</evidence>
<protein>
    <submittedName>
        <fullName evidence="1">Uncharacterized protein</fullName>
    </submittedName>
</protein>
<organism evidence="1 2">
    <name type="scientific">Salmonella enterica subsp. enterica serovar Bovismorbificans</name>
    <dbReference type="NCBI Taxonomy" id="58097"/>
    <lineage>
        <taxon>Bacteria</taxon>
        <taxon>Pseudomonadati</taxon>
        <taxon>Pseudomonadota</taxon>
        <taxon>Gammaproteobacteria</taxon>
        <taxon>Enterobacterales</taxon>
        <taxon>Enterobacteriaceae</taxon>
        <taxon>Salmonella</taxon>
    </lineage>
</organism>
<evidence type="ECO:0000313" key="2">
    <source>
        <dbReference type="Proteomes" id="UP000041314"/>
    </source>
</evidence>